<feature type="transmembrane region" description="Helical" evidence="1">
    <location>
        <begin position="12"/>
        <end position="29"/>
    </location>
</feature>
<keyword evidence="1" id="KW-1133">Transmembrane helix</keyword>
<name>A0A8S5MNC6_9CAUD</name>
<sequence length="31" mass="3492">MSLADTSILRIPYPWMFVSAILFFTKGGICL</sequence>
<keyword evidence="1" id="KW-0812">Transmembrane</keyword>
<organism evidence="2">
    <name type="scientific">Siphoviridae sp. ct89Z21</name>
    <dbReference type="NCBI Taxonomy" id="2826168"/>
    <lineage>
        <taxon>Viruses</taxon>
        <taxon>Duplodnaviria</taxon>
        <taxon>Heunggongvirae</taxon>
        <taxon>Uroviricota</taxon>
        <taxon>Caudoviricetes</taxon>
    </lineage>
</organism>
<keyword evidence="1" id="KW-0472">Membrane</keyword>
<evidence type="ECO:0000256" key="1">
    <source>
        <dbReference type="SAM" id="Phobius"/>
    </source>
</evidence>
<proteinExistence type="predicted"/>
<reference evidence="2" key="1">
    <citation type="journal article" date="2021" name="Proc. Natl. Acad. Sci. U.S.A.">
        <title>A Catalog of Tens of Thousands of Viruses from Human Metagenomes Reveals Hidden Associations with Chronic Diseases.</title>
        <authorList>
            <person name="Tisza M.J."/>
            <person name="Buck C.B."/>
        </authorList>
    </citation>
    <scope>NUCLEOTIDE SEQUENCE</scope>
    <source>
        <strain evidence="2">Ct89Z21</strain>
    </source>
</reference>
<accession>A0A8S5MNC6</accession>
<evidence type="ECO:0000313" key="2">
    <source>
        <dbReference type="EMBL" id="DAD83650.1"/>
    </source>
</evidence>
<protein>
    <submittedName>
        <fullName evidence="2">Uncharacterized protein</fullName>
    </submittedName>
</protein>
<dbReference type="EMBL" id="BK014939">
    <property type="protein sequence ID" value="DAD83650.1"/>
    <property type="molecule type" value="Genomic_DNA"/>
</dbReference>